<dbReference type="Proteomes" id="UP001602013">
    <property type="component" value="Unassembled WGS sequence"/>
</dbReference>
<feature type="region of interest" description="Disordered" evidence="1">
    <location>
        <begin position="204"/>
        <end position="313"/>
    </location>
</feature>
<feature type="transmembrane region" description="Helical" evidence="2">
    <location>
        <begin position="28"/>
        <end position="48"/>
    </location>
</feature>
<dbReference type="EMBL" id="JBIASD010000002">
    <property type="protein sequence ID" value="MFF3664774.1"/>
    <property type="molecule type" value="Genomic_DNA"/>
</dbReference>
<gene>
    <name evidence="3" type="ORF">ACFYXI_04185</name>
</gene>
<evidence type="ECO:0000313" key="4">
    <source>
        <dbReference type="Proteomes" id="UP001602013"/>
    </source>
</evidence>
<protein>
    <submittedName>
        <fullName evidence="3">Uncharacterized protein</fullName>
    </submittedName>
</protein>
<accession>A0ABW6SIH4</accession>
<reference evidence="3 4" key="1">
    <citation type="submission" date="2024-10" db="EMBL/GenBank/DDBJ databases">
        <title>The Natural Products Discovery Center: Release of the First 8490 Sequenced Strains for Exploring Actinobacteria Biosynthetic Diversity.</title>
        <authorList>
            <person name="Kalkreuter E."/>
            <person name="Kautsar S.A."/>
            <person name="Yang D."/>
            <person name="Bader C.D."/>
            <person name="Teijaro C.N."/>
            <person name="Fluegel L."/>
            <person name="Davis C.M."/>
            <person name="Simpson J.R."/>
            <person name="Lauterbach L."/>
            <person name="Steele A.D."/>
            <person name="Gui C."/>
            <person name="Meng S."/>
            <person name="Li G."/>
            <person name="Viehrig K."/>
            <person name="Ye F."/>
            <person name="Su P."/>
            <person name="Kiefer A.F."/>
            <person name="Nichols A."/>
            <person name="Cepeda A.J."/>
            <person name="Yan W."/>
            <person name="Fan B."/>
            <person name="Jiang Y."/>
            <person name="Adhikari A."/>
            <person name="Zheng C.-J."/>
            <person name="Schuster L."/>
            <person name="Cowan T.M."/>
            <person name="Smanski M.J."/>
            <person name="Chevrette M.G."/>
            <person name="De Carvalho L.P.S."/>
            <person name="Shen B."/>
        </authorList>
    </citation>
    <scope>NUCLEOTIDE SEQUENCE [LARGE SCALE GENOMIC DNA]</scope>
    <source>
        <strain evidence="3 4">NPDC002173</strain>
    </source>
</reference>
<evidence type="ECO:0000256" key="1">
    <source>
        <dbReference type="SAM" id="MobiDB-lite"/>
    </source>
</evidence>
<dbReference type="InterPro" id="IPR035451">
    <property type="entry name" value="Ada-like_dom_sf"/>
</dbReference>
<evidence type="ECO:0000256" key="2">
    <source>
        <dbReference type="SAM" id="Phobius"/>
    </source>
</evidence>
<name>A0ABW6SIH4_9ACTN</name>
<sequence>MILISAALVLVAIGLLIAGVVLAKPFLVMWSIVVSVLSAVCLLIGALLRRHELFPAGGRAAEEPAPAPQGTAAAVPQMAHAGVPGHPGMPGQVGLPGPVGHPAFGGAPAHPVAHPMMGVPVVPPSGAPVPHAFPQQRPPARPATAGRELGPDVIVLVIPGRKRFHLADCRQLQGREAEELTHEEAREEGFTPCTACVPEAAARVATDTEENAGGGDAPETAVADDTLPGLTRPGDAAGRSTSGGGTAGDPAATDDAEDIVPAAESTTEDDEPVNPAETTDPGRAGSAEPAGSTTATMPRSFFDPAVRPGEAAGAASSDVVMVMTGTRRYHRASCPLIKAAPEGGLETMATREAEDAGLTPCSICAA</sequence>
<organism evidence="3 4">
    <name type="scientific">Microtetraspora malaysiensis</name>
    <dbReference type="NCBI Taxonomy" id="161358"/>
    <lineage>
        <taxon>Bacteria</taxon>
        <taxon>Bacillati</taxon>
        <taxon>Actinomycetota</taxon>
        <taxon>Actinomycetes</taxon>
        <taxon>Streptosporangiales</taxon>
        <taxon>Streptosporangiaceae</taxon>
        <taxon>Microtetraspora</taxon>
    </lineage>
</organism>
<keyword evidence="2" id="KW-1133">Transmembrane helix</keyword>
<evidence type="ECO:0000313" key="3">
    <source>
        <dbReference type="EMBL" id="MFF3664774.1"/>
    </source>
</evidence>
<dbReference type="RefSeq" id="WP_387408829.1">
    <property type="nucleotide sequence ID" value="NZ_JBIASD010000002.1"/>
</dbReference>
<keyword evidence="4" id="KW-1185">Reference proteome</keyword>
<proteinExistence type="predicted"/>
<keyword evidence="2" id="KW-0472">Membrane</keyword>
<keyword evidence="2" id="KW-0812">Transmembrane</keyword>
<comment type="caution">
    <text evidence="3">The sequence shown here is derived from an EMBL/GenBank/DDBJ whole genome shotgun (WGS) entry which is preliminary data.</text>
</comment>
<dbReference type="SUPFAM" id="SSF57884">
    <property type="entry name" value="Ada DNA repair protein, N-terminal domain (N-Ada 10)"/>
    <property type="match status" value="1"/>
</dbReference>